<dbReference type="STRING" id="1391627.SAMN05216464_10852"/>
<accession>A0A1G7EJ97</accession>
<evidence type="ECO:0000313" key="1">
    <source>
        <dbReference type="EMBL" id="SDE63731.1"/>
    </source>
</evidence>
<name>A0A1G7EJ97_9SPHI</name>
<organism evidence="1 2">
    <name type="scientific">Mucilaginibacter pineti</name>
    <dbReference type="NCBI Taxonomy" id="1391627"/>
    <lineage>
        <taxon>Bacteria</taxon>
        <taxon>Pseudomonadati</taxon>
        <taxon>Bacteroidota</taxon>
        <taxon>Sphingobacteriia</taxon>
        <taxon>Sphingobacteriales</taxon>
        <taxon>Sphingobacteriaceae</taxon>
        <taxon>Mucilaginibacter</taxon>
    </lineage>
</organism>
<proteinExistence type="predicted"/>
<dbReference type="OrthoDB" id="798215at2"/>
<reference evidence="1 2" key="1">
    <citation type="submission" date="2016-10" db="EMBL/GenBank/DDBJ databases">
        <authorList>
            <person name="de Groot N.N."/>
        </authorList>
    </citation>
    <scope>NUCLEOTIDE SEQUENCE [LARGE SCALE GENOMIC DNA]</scope>
    <source>
        <strain evidence="1 2">47C3B</strain>
    </source>
</reference>
<dbReference type="Proteomes" id="UP000199072">
    <property type="component" value="Unassembled WGS sequence"/>
</dbReference>
<dbReference type="RefSeq" id="WP_091150856.1">
    <property type="nucleotide sequence ID" value="NZ_FNAI01000008.1"/>
</dbReference>
<gene>
    <name evidence="1" type="ORF">SAMN05216464_10852</name>
</gene>
<sequence length="113" mass="12775">MISPLQTTIPQPDGSDRHVIIEPVLEKDSEGRFGSTGVYKVFKDAFGDETHLFTEPLESEAPADDLPDEQNPDYLGKFVFENRELQHFEGQVLSLAEQAYLAVFIESYQEPDI</sequence>
<keyword evidence="2" id="KW-1185">Reference proteome</keyword>
<evidence type="ECO:0000313" key="2">
    <source>
        <dbReference type="Proteomes" id="UP000199072"/>
    </source>
</evidence>
<dbReference type="EMBL" id="FNAI01000008">
    <property type="protein sequence ID" value="SDE63731.1"/>
    <property type="molecule type" value="Genomic_DNA"/>
</dbReference>
<dbReference type="AlphaFoldDB" id="A0A1G7EJ97"/>
<protein>
    <submittedName>
        <fullName evidence="1">Uncharacterized protein</fullName>
    </submittedName>
</protein>